<name>A0A0P6XP10_9CHLR</name>
<dbReference type="RefSeq" id="WP_054535764.1">
    <property type="nucleotide sequence ID" value="NZ_LGKP01000025.1"/>
</dbReference>
<dbReference type="CDD" id="cd04792">
    <property type="entry name" value="LanM-like"/>
    <property type="match status" value="1"/>
</dbReference>
<evidence type="ECO:0000259" key="1">
    <source>
        <dbReference type="Pfam" id="PF13575"/>
    </source>
</evidence>
<organism evidence="2 3">
    <name type="scientific">Herpetosiphon geysericola</name>
    <dbReference type="NCBI Taxonomy" id="70996"/>
    <lineage>
        <taxon>Bacteria</taxon>
        <taxon>Bacillati</taxon>
        <taxon>Chloroflexota</taxon>
        <taxon>Chloroflexia</taxon>
        <taxon>Herpetosiphonales</taxon>
        <taxon>Herpetosiphonaceae</taxon>
        <taxon>Herpetosiphon</taxon>
    </lineage>
</organism>
<dbReference type="Pfam" id="PF13575">
    <property type="entry name" value="DUF4135"/>
    <property type="match status" value="1"/>
</dbReference>
<evidence type="ECO:0000313" key="2">
    <source>
        <dbReference type="EMBL" id="KPL85448.1"/>
    </source>
</evidence>
<sequence length="611" mass="68767">MNWLASLNLRQRQQLGLSEIGPRAAQRAQRWRKQAPFEQTQWWQARLALDGLNEQQFQALLDPAIPIAPPPWAAMLAAWREWQANPHPRWLNQPNLGYPLWPLVDYCLVQIEQALQQAQVKHNWPSLHAAIGKALAQRLAQLTAQTMVLELNVARLRGELQGPTSQDRFEYFIKRYSNIGDLLDLFANYPVLLHSLVHECQTIIKFASQIAQHLAHDWQQLQSHFEIELGEWTGLESLGDRHAGQSVCRLDFASGMSLAYKPRSLSTEAAFNQVLAWHNQQAATIKLRGLQVLDCGNYGWTEWLHATPCADSTAVQRFYQRHGALLALLLVLQACDLHYENVIAVGEDPVLIDLEGLCHPLLASNSNALIEAAQVGLLPRLHFATNEHPGVDLSGIAGNAEQTLPLPQPVWDETNTDHMALRYAPIPVQPAHNLPTCSTLKIDPLEYAAEVEQGFRSTYAALLRTKAELLSVGLAACADTTIRVIVRPSNSYAILLRHASHPNRLRDALDRDCLFDHLWLSIPDRPQLKHFLQSEQAALWQADIPWFGTTPRARTIWDAHGQPMDFELAQSSWQRVEQAVAGLSNEHCERQIAQICHAFGTNVLPKPPQQP</sequence>
<keyword evidence="3" id="KW-1185">Reference proteome</keyword>
<dbReference type="EMBL" id="LGKP01000025">
    <property type="protein sequence ID" value="KPL85448.1"/>
    <property type="molecule type" value="Genomic_DNA"/>
</dbReference>
<reference evidence="2 3" key="1">
    <citation type="submission" date="2015-07" db="EMBL/GenBank/DDBJ databases">
        <title>Whole genome sequence of Herpetosiphon geysericola DSM 7119.</title>
        <authorList>
            <person name="Hemp J."/>
            <person name="Ward L.M."/>
            <person name="Pace L.A."/>
            <person name="Fischer W.W."/>
        </authorList>
    </citation>
    <scope>NUCLEOTIDE SEQUENCE [LARGE SCALE GENOMIC DNA]</scope>
    <source>
        <strain evidence="2 3">DSM 7119</strain>
    </source>
</reference>
<dbReference type="AlphaFoldDB" id="A0A0P6XP10"/>
<protein>
    <recommendedName>
        <fullName evidence="1">Lantibiotic biosynthesis protein dehydration domain-containing protein</fullName>
    </recommendedName>
</protein>
<dbReference type="Proteomes" id="UP000050277">
    <property type="component" value="Unassembled WGS sequence"/>
</dbReference>
<dbReference type="PIRSF" id="PIRSF037228">
    <property type="entry name" value="Lant_mod_RumM"/>
    <property type="match status" value="1"/>
</dbReference>
<feature type="domain" description="Lantibiotic biosynthesis protein dehydration" evidence="1">
    <location>
        <begin position="189"/>
        <end position="549"/>
    </location>
</feature>
<dbReference type="InterPro" id="IPR025410">
    <property type="entry name" value="Lant_dehyd"/>
</dbReference>
<proteinExistence type="predicted"/>
<comment type="caution">
    <text evidence="2">The sequence shown here is derived from an EMBL/GenBank/DDBJ whole genome shotgun (WGS) entry which is preliminary data.</text>
</comment>
<evidence type="ECO:0000313" key="3">
    <source>
        <dbReference type="Proteomes" id="UP000050277"/>
    </source>
</evidence>
<dbReference type="STRING" id="70996.SE18_17610"/>
<gene>
    <name evidence="2" type="ORF">SE18_17610</name>
</gene>
<dbReference type="NCBIfam" id="TIGR03897">
    <property type="entry name" value="lanti_2_LanM"/>
    <property type="match status" value="1"/>
</dbReference>
<dbReference type="InterPro" id="IPR017146">
    <property type="entry name" value="Lanti_2_LanM"/>
</dbReference>
<accession>A0A0P6XP10</accession>
<dbReference type="PATRIC" id="fig|70996.4.peg.399"/>
<dbReference type="OrthoDB" id="9148343at2"/>